<name>A0A5D4S8Z9_9BACI</name>
<organism evidence="1 2">
    <name type="scientific">Sutcliffiella horikoshii</name>
    <dbReference type="NCBI Taxonomy" id="79883"/>
    <lineage>
        <taxon>Bacteria</taxon>
        <taxon>Bacillati</taxon>
        <taxon>Bacillota</taxon>
        <taxon>Bacilli</taxon>
        <taxon>Bacillales</taxon>
        <taxon>Bacillaceae</taxon>
        <taxon>Sutcliffiella</taxon>
    </lineage>
</organism>
<gene>
    <name evidence="1" type="ORF">FZC76_22435</name>
</gene>
<dbReference type="EMBL" id="VTEV01000017">
    <property type="protein sequence ID" value="TYS59369.1"/>
    <property type="molecule type" value="Genomic_DNA"/>
</dbReference>
<accession>A0A5D4S8Z9</accession>
<protein>
    <submittedName>
        <fullName evidence="1">Abi family protein</fullName>
    </submittedName>
</protein>
<sequence length="403" mass="47724">MGFFHLGGEYMEKNYTTLRGRLDKLRSRGMAIPKDKEKERGVIKRYNYYNLVNAYKDPFLVDRNNYPAHADPNEDYYLSGTTPSHLEALYIFDEKLRKIFLERILKIEERLKDVIVQSFYEHHTDNGKKLKLVNLLHRESEYLRRNYYDLTDVKTYVVNEKSGHKYTVIGTYPRRNNTMRRDPKSYIINKDEIFHSLIAILYRQIGQQRKKNKSISSYLDKHTYLPMWILSNIMTFGNVSKHFEILTLDVQLLVLDKLKLNGGSLSNELKVLNASRVIHILGLFRNSCAHNERFYCSNVHTPIDDEFMGYLNKFPQALQINRLKGGTNYLNSRQFEKIERHRHSIYSLMFCISLFLNQTELTKFKNEIKRELQSLNSTIPAASYQKVEKLMGLDFDWYAHLIK</sequence>
<proteinExistence type="predicted"/>
<reference evidence="1 2" key="1">
    <citation type="submission" date="2019-08" db="EMBL/GenBank/DDBJ databases">
        <title>Bacillus genomes from the desert of Cuatro Cienegas, Coahuila.</title>
        <authorList>
            <person name="Olmedo-Alvarez G."/>
        </authorList>
    </citation>
    <scope>NUCLEOTIDE SEQUENCE [LARGE SCALE GENOMIC DNA]</scope>
    <source>
        <strain evidence="1 2">CH28_1T</strain>
    </source>
</reference>
<comment type="caution">
    <text evidence="1">The sequence shown here is derived from an EMBL/GenBank/DDBJ whole genome shotgun (WGS) entry which is preliminary data.</text>
</comment>
<dbReference type="Proteomes" id="UP000322524">
    <property type="component" value="Unassembled WGS sequence"/>
</dbReference>
<dbReference type="OrthoDB" id="5363652at2"/>
<dbReference type="InterPro" id="IPR011664">
    <property type="entry name" value="Abi_system_AbiD/AbiF-like"/>
</dbReference>
<evidence type="ECO:0000313" key="2">
    <source>
        <dbReference type="Proteomes" id="UP000322524"/>
    </source>
</evidence>
<dbReference type="AlphaFoldDB" id="A0A5D4S8Z9"/>
<evidence type="ECO:0000313" key="1">
    <source>
        <dbReference type="EMBL" id="TYS59369.1"/>
    </source>
</evidence>
<dbReference type="Pfam" id="PF07751">
    <property type="entry name" value="Abi_2"/>
    <property type="match status" value="1"/>
</dbReference>